<feature type="domain" description="Sortilin N-terminal" evidence="4">
    <location>
        <begin position="119"/>
        <end position="245"/>
    </location>
</feature>
<feature type="chain" id="PRO_5037387327" description="Sortilin N-terminal domain-containing protein" evidence="3">
    <location>
        <begin position="20"/>
        <end position="991"/>
    </location>
</feature>
<dbReference type="SUPFAM" id="SSF110296">
    <property type="entry name" value="Oligoxyloglucan reducing end-specific cellobiohydrolase"/>
    <property type="match status" value="1"/>
</dbReference>
<keyword evidence="3" id="KW-0732">Signal</keyword>
<feature type="coiled-coil region" evidence="2">
    <location>
        <begin position="919"/>
        <end position="946"/>
    </location>
</feature>
<dbReference type="Proteomes" id="UP000609064">
    <property type="component" value="Unassembled WGS sequence"/>
</dbReference>
<keyword evidence="6" id="KW-1185">Reference proteome</keyword>
<evidence type="ECO:0000313" key="5">
    <source>
        <dbReference type="EMBL" id="GGD49735.1"/>
    </source>
</evidence>
<dbReference type="InterPro" id="IPR036278">
    <property type="entry name" value="Sialidase_sf"/>
</dbReference>
<keyword evidence="1" id="KW-0677">Repeat</keyword>
<dbReference type="PANTHER" id="PTHR43739:SF5">
    <property type="entry name" value="EXO-ALPHA-SIALIDASE"/>
    <property type="match status" value="1"/>
</dbReference>
<gene>
    <name evidence="5" type="ORF">GCM10011514_12380</name>
</gene>
<reference evidence="5" key="2">
    <citation type="submission" date="2020-09" db="EMBL/GenBank/DDBJ databases">
        <authorList>
            <person name="Sun Q."/>
            <person name="Zhou Y."/>
        </authorList>
    </citation>
    <scope>NUCLEOTIDE SEQUENCE</scope>
    <source>
        <strain evidence="5">CGMCC 1.15958</strain>
    </source>
</reference>
<keyword evidence="2" id="KW-0175">Coiled coil</keyword>
<dbReference type="InterPro" id="IPR015943">
    <property type="entry name" value="WD40/YVTN_repeat-like_dom_sf"/>
</dbReference>
<evidence type="ECO:0000256" key="3">
    <source>
        <dbReference type="SAM" id="SignalP"/>
    </source>
</evidence>
<dbReference type="EMBL" id="BMKK01000002">
    <property type="protein sequence ID" value="GGD49735.1"/>
    <property type="molecule type" value="Genomic_DNA"/>
</dbReference>
<reference evidence="5" key="1">
    <citation type="journal article" date="2014" name="Int. J. Syst. Evol. Microbiol.">
        <title>Complete genome sequence of Corynebacterium casei LMG S-19264T (=DSM 44701T), isolated from a smear-ripened cheese.</title>
        <authorList>
            <consortium name="US DOE Joint Genome Institute (JGI-PGF)"/>
            <person name="Walter F."/>
            <person name="Albersmeier A."/>
            <person name="Kalinowski J."/>
            <person name="Ruckert C."/>
        </authorList>
    </citation>
    <scope>NUCLEOTIDE SEQUENCE</scope>
    <source>
        <strain evidence="5">CGMCC 1.15958</strain>
    </source>
</reference>
<accession>A0A917DMJ2</accession>
<dbReference type="GO" id="GO:0010411">
    <property type="term" value="P:xyloglucan metabolic process"/>
    <property type="evidence" value="ECO:0007669"/>
    <property type="project" value="TreeGrafter"/>
</dbReference>
<sequence length="991" mass="110377">MKIKVFSIIFSLLSISSFAQSYSPSLFDSMKWRMIGPHRGGRTVGAVGVPQKPNAFYIGVNNGGVWKTTDYGRTWFPIFDDQPTGSVGDVAVAPSNPNVIYVASGEGIQRPDLSVGNGVYKSTDEGKTWVNTGLKDGQQIGGLAIDPTNENRVFAAVLGHPYGPNTERGVYRTTNGGKTWERVLYKDENTGAIQVTIDPKNPNIVYADLWAARQGPWENGAWQGPESGLYKSTDGGTTWKKLTKGLPTYEQGLGRIGFCIAPSDPKRMYATVDSPEGGGVFKSIDAGESWTLVSQDPRIWGRGSDFAEVKVHPTNPDIVFSADVDTWKSEDAGKTWTAFRGAPGGDDYHRLWINPNNPDIMLLAADQGAIITVNGGQTFSSWYNQPTAQFYHVSTDNAFPYNVYGGQQESGSVGIASRGNDGIITFRDWHPVGVEEYGYVAADPLDPNIIYGGKITKYDKRTGQTQNIAPEAVRSGKYRFIRTAPVMFSPVDKKSLFFAGNVLFKTKTGGDSWEVISPDLTRESYDKLPASFNVFTTDAMKKMPRRGVIYAVAPSPKDINVIWAGTDDGLIHVTKDGGKTWQNVTPPTPQGEKDEFWIWSKISQIDAGQFDKNVAYVAVNRIRLDDQRPHIFRTKDGGKTWQEIVKGLPNEPINTVREDPSRKGLLLAGSENAVYVSFDDGENWQSLRLNMPATSIRDLVIKDDDIVVGTHGRSFWILDDITPLRQVSEEITKNEAFLYKPQNTYRVRWSTYTDTPITQEEPQGQNPPDGAIINYYLKDKINNPVVLEIFDSSKKLIRKFSSDDKPYELPDLNIPHYWIRPQQILSAEAGSHRFMWDLHYPPLNLPPSYPISAVYQNTAPDATSPWVMPGYYIAKLTVNGKSYEQTFLVKMDPRVKTSAIDLKLQHDLSLACYEGRMKIQDELAKMKDLRQRIRMTEEGLKQFDAKEANLKKIQSGLASVHNILQDADSKPTTQAVISAKELLAKFESAMK</sequence>
<dbReference type="InterPro" id="IPR052025">
    <property type="entry name" value="Xyloglucanase_GH74"/>
</dbReference>
<name>A0A917DMJ2_9BACT</name>
<feature type="signal peptide" evidence="3">
    <location>
        <begin position="1"/>
        <end position="19"/>
    </location>
</feature>
<dbReference type="RefSeq" id="WP_188765162.1">
    <property type="nucleotide sequence ID" value="NZ_BMKK01000002.1"/>
</dbReference>
<evidence type="ECO:0000256" key="1">
    <source>
        <dbReference type="ARBA" id="ARBA00022737"/>
    </source>
</evidence>
<dbReference type="AlphaFoldDB" id="A0A917DMJ2"/>
<proteinExistence type="predicted"/>
<dbReference type="InterPro" id="IPR031778">
    <property type="entry name" value="Sortilin_N"/>
</dbReference>
<protein>
    <recommendedName>
        <fullName evidence="4">Sortilin N-terminal domain-containing protein</fullName>
    </recommendedName>
</protein>
<organism evidence="5 6">
    <name type="scientific">Emticicia aquatilis</name>
    <dbReference type="NCBI Taxonomy" id="1537369"/>
    <lineage>
        <taxon>Bacteria</taxon>
        <taxon>Pseudomonadati</taxon>
        <taxon>Bacteroidota</taxon>
        <taxon>Cytophagia</taxon>
        <taxon>Cytophagales</taxon>
        <taxon>Leadbetterellaceae</taxon>
        <taxon>Emticicia</taxon>
    </lineage>
</organism>
<evidence type="ECO:0000313" key="6">
    <source>
        <dbReference type="Proteomes" id="UP000609064"/>
    </source>
</evidence>
<comment type="caution">
    <text evidence="5">The sequence shown here is derived from an EMBL/GenBank/DDBJ whole genome shotgun (WGS) entry which is preliminary data.</text>
</comment>
<dbReference type="PANTHER" id="PTHR43739">
    <property type="entry name" value="XYLOGLUCANASE (EUROFUNG)"/>
    <property type="match status" value="1"/>
</dbReference>
<dbReference type="Gene3D" id="2.130.10.10">
    <property type="entry name" value="YVTN repeat-like/Quinoprotein amine dehydrogenase"/>
    <property type="match status" value="4"/>
</dbReference>
<evidence type="ECO:0000256" key="2">
    <source>
        <dbReference type="SAM" id="Coils"/>
    </source>
</evidence>
<evidence type="ECO:0000259" key="4">
    <source>
        <dbReference type="Pfam" id="PF15902"/>
    </source>
</evidence>
<dbReference type="SUPFAM" id="SSF50939">
    <property type="entry name" value="Sialidases"/>
    <property type="match status" value="1"/>
</dbReference>
<dbReference type="CDD" id="cd15482">
    <property type="entry name" value="Sialidase_non-viral"/>
    <property type="match status" value="2"/>
</dbReference>
<dbReference type="Pfam" id="PF15902">
    <property type="entry name" value="Sortilin-Vps10"/>
    <property type="match status" value="1"/>
</dbReference>